<gene>
    <name evidence="3" type="ORF">C9I98_17360</name>
</gene>
<name>A0A2T3NPK6_9GAMM</name>
<sequence length="347" mass="38380">MKINKITLTLLATFIGFSSHAIASGKYGGHYDSGDGDSYHSEHDTSKGNYYKKKTYKHKEHYYYESYSEYVYPYGDDSHVSGSGDDSSGDHYNDHDNGHEPDDSGAGDGYSHSDGEDTTKRLALRLIGAGEMKEGTVPDYDGDKYPDPAICFDVDLQDIATGEVIGSATDCLSEIMNVGDGLKLIGTTFFYLDGGTIITRGITTVQPVADEPGTDPSSIITPEGREITHITGASSTENAVLKAYGDYAWHQGTVRLSGMVDMANFTGAVGSEIYFDCLFLLNLEEKKQTKPYWWNWYRRHYYQDNHYDEKGDDSKGSYKHESYSSSSNGNHSYRSSTTYSSSSSKGY</sequence>
<dbReference type="AlphaFoldDB" id="A0A2T3NPK6"/>
<evidence type="ECO:0000256" key="2">
    <source>
        <dbReference type="SAM" id="SignalP"/>
    </source>
</evidence>
<dbReference type="Proteomes" id="UP000241771">
    <property type="component" value="Unassembled WGS sequence"/>
</dbReference>
<dbReference type="EMBL" id="PYMA01000012">
    <property type="protein sequence ID" value="PSW18152.1"/>
    <property type="molecule type" value="Genomic_DNA"/>
</dbReference>
<feature type="signal peptide" evidence="2">
    <location>
        <begin position="1"/>
        <end position="23"/>
    </location>
</feature>
<protein>
    <recommendedName>
        <fullName evidence="5">DUF5666 domain-containing protein</fullName>
    </recommendedName>
</protein>
<feature type="compositionally biased region" description="Low complexity" evidence="1">
    <location>
        <begin position="323"/>
        <end position="347"/>
    </location>
</feature>
<feature type="region of interest" description="Disordered" evidence="1">
    <location>
        <begin position="77"/>
        <end position="116"/>
    </location>
</feature>
<keyword evidence="4" id="KW-1185">Reference proteome</keyword>
<comment type="caution">
    <text evidence="3">The sequence shown here is derived from an EMBL/GenBank/DDBJ whole genome shotgun (WGS) entry which is preliminary data.</text>
</comment>
<evidence type="ECO:0000313" key="4">
    <source>
        <dbReference type="Proteomes" id="UP000241771"/>
    </source>
</evidence>
<feature type="region of interest" description="Disordered" evidence="1">
    <location>
        <begin position="308"/>
        <end position="347"/>
    </location>
</feature>
<proteinExistence type="predicted"/>
<dbReference type="RefSeq" id="WP_107272265.1">
    <property type="nucleotide sequence ID" value="NZ_PYMA01000012.1"/>
</dbReference>
<feature type="compositionally biased region" description="Basic and acidic residues" evidence="1">
    <location>
        <begin position="88"/>
        <end position="102"/>
    </location>
</feature>
<reference evidence="3 4" key="1">
    <citation type="submission" date="2018-01" db="EMBL/GenBank/DDBJ databases">
        <title>Whole genome sequencing of Histamine producing bacteria.</title>
        <authorList>
            <person name="Butler K."/>
        </authorList>
    </citation>
    <scope>NUCLEOTIDE SEQUENCE [LARGE SCALE GENOMIC DNA]</scope>
    <source>
        <strain evidence="3 4">DSM 100436</strain>
    </source>
</reference>
<organism evidence="3 4">
    <name type="scientific">Photobacterium sanctipauli</name>
    <dbReference type="NCBI Taxonomy" id="1342794"/>
    <lineage>
        <taxon>Bacteria</taxon>
        <taxon>Pseudomonadati</taxon>
        <taxon>Pseudomonadota</taxon>
        <taxon>Gammaproteobacteria</taxon>
        <taxon>Vibrionales</taxon>
        <taxon>Vibrionaceae</taxon>
        <taxon>Photobacterium</taxon>
    </lineage>
</organism>
<feature type="compositionally biased region" description="Basic and acidic residues" evidence="1">
    <location>
        <begin position="308"/>
        <end position="322"/>
    </location>
</feature>
<evidence type="ECO:0008006" key="5">
    <source>
        <dbReference type="Google" id="ProtNLM"/>
    </source>
</evidence>
<accession>A0A2T3NPK6</accession>
<evidence type="ECO:0000313" key="3">
    <source>
        <dbReference type="EMBL" id="PSW18152.1"/>
    </source>
</evidence>
<keyword evidence="2" id="KW-0732">Signal</keyword>
<evidence type="ECO:0000256" key="1">
    <source>
        <dbReference type="SAM" id="MobiDB-lite"/>
    </source>
</evidence>
<feature type="chain" id="PRO_5015443018" description="DUF5666 domain-containing protein" evidence="2">
    <location>
        <begin position="24"/>
        <end position="347"/>
    </location>
</feature>
<feature type="compositionally biased region" description="Low complexity" evidence="1">
    <location>
        <begin position="77"/>
        <end position="86"/>
    </location>
</feature>